<keyword evidence="6" id="KW-1185">Reference proteome</keyword>
<feature type="non-terminal residue" evidence="5">
    <location>
        <position position="309"/>
    </location>
</feature>
<keyword evidence="2" id="KW-0521">NADP</keyword>
<dbReference type="InterPro" id="IPR016040">
    <property type="entry name" value="NAD(P)-bd_dom"/>
</dbReference>
<dbReference type="InterPro" id="IPR051609">
    <property type="entry name" value="NmrA/Isoflavone_reductase-like"/>
</dbReference>
<keyword evidence="3" id="KW-0560">Oxidoreductase</keyword>
<dbReference type="GO" id="GO:0016491">
    <property type="term" value="F:oxidoreductase activity"/>
    <property type="evidence" value="ECO:0007669"/>
    <property type="project" value="UniProtKB-KW"/>
</dbReference>
<dbReference type="PANTHER" id="PTHR47706:SF4">
    <property type="entry name" value="NMRA-LIKE DOMAIN-CONTAINING PROTEIN"/>
    <property type="match status" value="1"/>
</dbReference>
<evidence type="ECO:0000313" key="6">
    <source>
        <dbReference type="Proteomes" id="UP000720189"/>
    </source>
</evidence>
<comment type="similarity">
    <text evidence="1">Belongs to the NmrA-type oxidoreductase family. Isoflavone reductase subfamily.</text>
</comment>
<reference evidence="5" key="1">
    <citation type="journal article" date="2021" name="Nat. Commun.">
        <title>Genetic determinants of endophytism in the Arabidopsis root mycobiome.</title>
        <authorList>
            <person name="Mesny F."/>
            <person name="Miyauchi S."/>
            <person name="Thiergart T."/>
            <person name="Pickel B."/>
            <person name="Atanasova L."/>
            <person name="Karlsson M."/>
            <person name="Huettel B."/>
            <person name="Barry K.W."/>
            <person name="Haridas S."/>
            <person name="Chen C."/>
            <person name="Bauer D."/>
            <person name="Andreopoulos W."/>
            <person name="Pangilinan J."/>
            <person name="LaButti K."/>
            <person name="Riley R."/>
            <person name="Lipzen A."/>
            <person name="Clum A."/>
            <person name="Drula E."/>
            <person name="Henrissat B."/>
            <person name="Kohler A."/>
            <person name="Grigoriev I.V."/>
            <person name="Martin F.M."/>
            <person name="Hacquard S."/>
        </authorList>
    </citation>
    <scope>NUCLEOTIDE SEQUENCE</scope>
    <source>
        <strain evidence="5">MPI-CAGE-AT-0023</strain>
    </source>
</reference>
<dbReference type="AlphaFoldDB" id="A0A9P9JXH4"/>
<feature type="domain" description="NAD(P)-binding" evidence="4">
    <location>
        <begin position="5"/>
        <end position="140"/>
    </location>
</feature>
<dbReference type="SUPFAM" id="SSF51735">
    <property type="entry name" value="NAD(P)-binding Rossmann-fold domains"/>
    <property type="match status" value="1"/>
</dbReference>
<comment type="caution">
    <text evidence="5">The sequence shown here is derived from an EMBL/GenBank/DDBJ whole genome shotgun (WGS) entry which is preliminary data.</text>
</comment>
<evidence type="ECO:0000256" key="2">
    <source>
        <dbReference type="ARBA" id="ARBA00022857"/>
    </source>
</evidence>
<dbReference type="OrthoDB" id="10000533at2759"/>
<evidence type="ECO:0000256" key="3">
    <source>
        <dbReference type="ARBA" id="ARBA00023002"/>
    </source>
</evidence>
<protein>
    <recommendedName>
        <fullName evidence="4">NAD(P)-binding domain-containing protein</fullName>
    </recommendedName>
</protein>
<evidence type="ECO:0000259" key="4">
    <source>
        <dbReference type="Pfam" id="PF13460"/>
    </source>
</evidence>
<gene>
    <name evidence="5" type="ORF">BKA55DRAFT_523535</name>
</gene>
<dbReference type="Gene3D" id="3.40.50.720">
    <property type="entry name" value="NAD(P)-binding Rossmann-like Domain"/>
    <property type="match status" value="1"/>
</dbReference>
<proteinExistence type="inferred from homology"/>
<dbReference type="Pfam" id="PF13460">
    <property type="entry name" value="NAD_binding_10"/>
    <property type="match status" value="1"/>
</dbReference>
<organism evidence="5 6">
    <name type="scientific">Fusarium redolens</name>
    <dbReference type="NCBI Taxonomy" id="48865"/>
    <lineage>
        <taxon>Eukaryota</taxon>
        <taxon>Fungi</taxon>
        <taxon>Dikarya</taxon>
        <taxon>Ascomycota</taxon>
        <taxon>Pezizomycotina</taxon>
        <taxon>Sordariomycetes</taxon>
        <taxon>Hypocreomycetidae</taxon>
        <taxon>Hypocreales</taxon>
        <taxon>Nectriaceae</taxon>
        <taxon>Fusarium</taxon>
        <taxon>Fusarium redolens species complex</taxon>
    </lineage>
</organism>
<dbReference type="InterPro" id="IPR036291">
    <property type="entry name" value="NAD(P)-bd_dom_sf"/>
</dbReference>
<sequence>VAIAGATGHIGKTILDVLKQNQNHKVISLSRKASNGHDTHTIVADYNNIDSVADVLESNGVHTVISAILVKDDESSPSEINLVRAASKSRPTKRFVASDYAAPIPEEKQFGRILDRAGTAKELRQTDLEWTSIRVGQISDSFGIPHIKSYLPFRPLNVDVANKAAAIYGSGHDVIAYTYSFDMAQFLVAALDLPKWDEDLFCCSDKVTINEIVKLAEKITGGGLRIGPEFNVAYDSVEKLQRGEMTELPAYVESYSVVPKRILQVSFATYSLYAIDGLFDFPKENILNAKFPDIKTTTIEDMLNLWRNK</sequence>
<evidence type="ECO:0000256" key="1">
    <source>
        <dbReference type="ARBA" id="ARBA00005725"/>
    </source>
</evidence>
<name>A0A9P9JXH4_FUSRE</name>
<dbReference type="PANTHER" id="PTHR47706">
    <property type="entry name" value="NMRA-LIKE FAMILY PROTEIN"/>
    <property type="match status" value="1"/>
</dbReference>
<dbReference type="RefSeq" id="XP_046044069.1">
    <property type="nucleotide sequence ID" value="XM_046188643.1"/>
</dbReference>
<evidence type="ECO:0000313" key="5">
    <source>
        <dbReference type="EMBL" id="KAH7232409.1"/>
    </source>
</evidence>
<accession>A0A9P9JXH4</accession>
<dbReference type="EMBL" id="JAGMUX010000019">
    <property type="protein sequence ID" value="KAH7232409.1"/>
    <property type="molecule type" value="Genomic_DNA"/>
</dbReference>
<dbReference type="GeneID" id="70218597"/>
<dbReference type="Proteomes" id="UP000720189">
    <property type="component" value="Unassembled WGS sequence"/>
</dbReference>